<dbReference type="EMBL" id="ACRF02000003">
    <property type="protein sequence ID" value="EEW92550.1"/>
    <property type="molecule type" value="Genomic_DNA"/>
</dbReference>
<dbReference type="AlphaFoldDB" id="D0BN60"/>
<protein>
    <recommendedName>
        <fullName evidence="3">SseB protein N-terminal domain-containing protein</fullName>
    </recommendedName>
</protein>
<evidence type="ECO:0000313" key="1">
    <source>
        <dbReference type="EMBL" id="EEW92550.1"/>
    </source>
</evidence>
<reference evidence="1" key="2">
    <citation type="submission" date="2011-10" db="EMBL/GenBank/DDBJ databases">
        <title>The Genome Sequence of Granulicatella elegans ATCC 700633.</title>
        <authorList>
            <consortium name="The Broad Institute Genome Sequencing Platform"/>
            <consortium name="The Broad Institute Genome Sequencing Center for Infectious Disease"/>
            <person name="Earl A."/>
            <person name="Ward D."/>
            <person name="Feldgarden M."/>
            <person name="Gevers D."/>
            <person name="Sibley C.D."/>
            <person name="Field T.R."/>
            <person name="Grinwis M."/>
            <person name="Eshaghurshan C.S."/>
            <person name="Surette M.G."/>
            <person name="Young S.K."/>
            <person name="Zeng Q."/>
            <person name="Gargeya S."/>
            <person name="Fitzgerald M."/>
            <person name="Haas B."/>
            <person name="Abouelleil A."/>
            <person name="Alvarado L."/>
            <person name="Arachchi H.M."/>
            <person name="Berlin A."/>
            <person name="Brown A."/>
            <person name="Chapman S.B."/>
            <person name="Chen Z."/>
            <person name="Dunbar C."/>
            <person name="Freedman E."/>
            <person name="Gearin G."/>
            <person name="Goldberg J."/>
            <person name="Griggs A."/>
            <person name="Gujja S."/>
            <person name="Heiman D."/>
            <person name="Howarth C."/>
            <person name="Larson L."/>
            <person name="Lui A."/>
            <person name="MacDonald P.J.P."/>
            <person name="Montmayeur A."/>
            <person name="Murphy C."/>
            <person name="Neiman D."/>
            <person name="Pearson M."/>
            <person name="Priest M."/>
            <person name="Roberts A."/>
            <person name="Saif S."/>
            <person name="Shea T."/>
            <person name="Shenoy N."/>
            <person name="Sisk P."/>
            <person name="Stolte C."/>
            <person name="Sykes S."/>
            <person name="Wortman J."/>
            <person name="Nusbaum C."/>
            <person name="Birren B."/>
        </authorList>
    </citation>
    <scope>NUCLEOTIDE SEQUENCE [LARGE SCALE GENOMIC DNA]</scope>
    <source>
        <strain evidence="1">ATCC 700633</strain>
    </source>
</reference>
<dbReference type="Proteomes" id="UP000002939">
    <property type="component" value="Unassembled WGS sequence"/>
</dbReference>
<dbReference type="OrthoDB" id="2043083at2"/>
<dbReference type="HOGENOM" id="CLU_579900_0_0_9"/>
<gene>
    <name evidence="1" type="ORF">HMPREF0446_01395</name>
</gene>
<keyword evidence="2" id="KW-1185">Reference proteome</keyword>
<reference evidence="1" key="1">
    <citation type="submission" date="2009-09" db="EMBL/GenBank/DDBJ databases">
        <authorList>
            <consortium name="The Broad Institute Genome Sequencing Platform"/>
            <person name="Ward D."/>
            <person name="Feldgarden M."/>
            <person name="Earl A."/>
            <person name="Young S.K."/>
            <person name="Zeng Q."/>
            <person name="Koehrsen M."/>
            <person name="Alvarado L."/>
            <person name="Berlin A."/>
            <person name="Bochicchio J."/>
            <person name="Borenstein D."/>
            <person name="Chapman S.B."/>
            <person name="Chen Z."/>
            <person name="Engels R."/>
            <person name="Freedman E."/>
            <person name="Gellesch M."/>
            <person name="Goldberg J."/>
            <person name="Griggs A."/>
            <person name="Gujja S."/>
            <person name="Heilman E."/>
            <person name="Heiman D."/>
            <person name="Hepburn T."/>
            <person name="Howarth C."/>
            <person name="Jen D."/>
            <person name="Larson L."/>
            <person name="Lewis B."/>
            <person name="Mehta T."/>
            <person name="Park D."/>
            <person name="Pearson M."/>
            <person name="Roberts A."/>
            <person name="Saif S."/>
            <person name="Shea T."/>
            <person name="Shenoy N."/>
            <person name="Sisk P."/>
            <person name="Stolte C."/>
            <person name="Sykes S."/>
            <person name="Thomson T."/>
            <person name="Walk T."/>
            <person name="White J."/>
            <person name="Yandava C."/>
            <person name="Sibley C.D."/>
            <person name="Field T.R."/>
            <person name="Grinwis M."/>
            <person name="Eshaghurshan C.S."/>
            <person name="Surette M.G."/>
            <person name="Haas B."/>
            <person name="Nusbaum C."/>
            <person name="Birren B."/>
        </authorList>
    </citation>
    <scope>NUCLEOTIDE SEQUENCE [LARGE SCALE GENOMIC DNA]</scope>
    <source>
        <strain evidence="1">ATCC 700633</strain>
    </source>
</reference>
<proteinExistence type="predicted"/>
<organism evidence="1 2">
    <name type="scientific">Granulicatella elegans ATCC 700633</name>
    <dbReference type="NCBI Taxonomy" id="626369"/>
    <lineage>
        <taxon>Bacteria</taxon>
        <taxon>Bacillati</taxon>
        <taxon>Bacillota</taxon>
        <taxon>Bacilli</taxon>
        <taxon>Lactobacillales</taxon>
        <taxon>Carnobacteriaceae</taxon>
        <taxon>Granulicatella</taxon>
    </lineage>
</organism>
<dbReference type="RefSeq" id="WP_006703671.1">
    <property type="nucleotide sequence ID" value="NZ_KI391971.1"/>
</dbReference>
<name>D0BN60_9LACT</name>
<evidence type="ECO:0008006" key="3">
    <source>
        <dbReference type="Google" id="ProtNLM"/>
    </source>
</evidence>
<evidence type="ECO:0000313" key="2">
    <source>
        <dbReference type="Proteomes" id="UP000002939"/>
    </source>
</evidence>
<comment type="caution">
    <text evidence="1">The sequence shown here is derived from an EMBL/GenBank/DDBJ whole genome shotgun (WGS) entry which is preliminary data.</text>
</comment>
<accession>D0BN60</accession>
<sequence length="451" mass="50808">MGLKDLFKKQETEETAQDKPTFKLGVEDVYKISDDSLDLVVTGNLEGTLKVGDFVWLTNLGDDNGTVRTSAIYAMENAQREKVFEVTNEPVALWLEDAMPLGIKKGTVLHEEGADKEEIYKTFVNTLGNVFVGRQEGVLTKRDIDALSLADLSEIARVFLLYCHMNASQESPEEHTANVGKIEQLMIAVRDKLLQADELVTVYSKKTEEPYLFSQTQQREEGGFICSSPMIFIAPVAYEERLASRFADTEIFELRRIQKGEDGKGIENFFLETFYQNGATGVHLVTEQTSLAAEGIIAAPDYTGVAEEDIPVTNPDAMRWILLLGQLGFPQTEEQKIMHGLYYRFLCLELPKAKFLTPIKLENADPNAQIDLQSGEKLNVAILPGKDEKEAMVFYTDWKRLRQIYDESWSGMIQTLSQVTKAFDVVINPSENPALGCYVNDEMFEEMKKVD</sequence>
<dbReference type="STRING" id="626369.HMPREF0446_01395"/>